<dbReference type="SUPFAM" id="SSF48264">
    <property type="entry name" value="Cytochrome P450"/>
    <property type="match status" value="1"/>
</dbReference>
<evidence type="ECO:0000256" key="3">
    <source>
        <dbReference type="ARBA" id="ARBA00022617"/>
    </source>
</evidence>
<keyword evidence="5 9" id="KW-0560">Oxidoreductase</keyword>
<evidence type="ECO:0000313" key="11">
    <source>
        <dbReference type="EMBL" id="KAJ6441498.1"/>
    </source>
</evidence>
<feature type="transmembrane region" description="Helical" evidence="10">
    <location>
        <begin position="20"/>
        <end position="45"/>
    </location>
</feature>
<dbReference type="PANTHER" id="PTHR24305:SF210">
    <property type="entry name" value="CYTOCHROME P450 MONOOXYGENASE ASQL-RELATED"/>
    <property type="match status" value="1"/>
</dbReference>
<dbReference type="GO" id="GO:0020037">
    <property type="term" value="F:heme binding"/>
    <property type="evidence" value="ECO:0007669"/>
    <property type="project" value="InterPro"/>
</dbReference>
<evidence type="ECO:0000256" key="2">
    <source>
        <dbReference type="ARBA" id="ARBA00010617"/>
    </source>
</evidence>
<dbReference type="Pfam" id="PF00067">
    <property type="entry name" value="p450"/>
    <property type="match status" value="1"/>
</dbReference>
<proteinExistence type="inferred from homology"/>
<dbReference type="InterPro" id="IPR017972">
    <property type="entry name" value="Cyt_P450_CS"/>
</dbReference>
<evidence type="ECO:0000256" key="9">
    <source>
        <dbReference type="RuleBase" id="RU000461"/>
    </source>
</evidence>
<dbReference type="PANTHER" id="PTHR24305">
    <property type="entry name" value="CYTOCHROME P450"/>
    <property type="match status" value="1"/>
</dbReference>
<keyword evidence="10" id="KW-1133">Transmembrane helix</keyword>
<dbReference type="PROSITE" id="PS00086">
    <property type="entry name" value="CYTOCHROME_P450"/>
    <property type="match status" value="1"/>
</dbReference>
<dbReference type="InterPro" id="IPR036396">
    <property type="entry name" value="Cyt_P450_sf"/>
</dbReference>
<name>A0AB34FRP2_9HYPO</name>
<comment type="cofactor">
    <cofactor evidence="1 8">
        <name>heme</name>
        <dbReference type="ChEBI" id="CHEBI:30413"/>
    </cofactor>
</comment>
<dbReference type="GO" id="GO:0005506">
    <property type="term" value="F:iron ion binding"/>
    <property type="evidence" value="ECO:0007669"/>
    <property type="project" value="InterPro"/>
</dbReference>
<dbReference type="GO" id="GO:0009403">
    <property type="term" value="P:toxin biosynthetic process"/>
    <property type="evidence" value="ECO:0007669"/>
    <property type="project" value="UniProtKB-ARBA"/>
</dbReference>
<keyword evidence="10" id="KW-0812">Transmembrane</keyword>
<dbReference type="Proteomes" id="UP001163105">
    <property type="component" value="Unassembled WGS sequence"/>
</dbReference>
<reference evidence="11" key="1">
    <citation type="submission" date="2023-01" db="EMBL/GenBank/DDBJ databases">
        <title>The growth and conidiation of Purpureocillium lavendulum are regulated by nitrogen source and histone H3K14 acetylation.</title>
        <authorList>
            <person name="Tang P."/>
            <person name="Han J."/>
            <person name="Zhang C."/>
            <person name="Tang P."/>
            <person name="Qi F."/>
            <person name="Zhang K."/>
            <person name="Liang L."/>
        </authorList>
    </citation>
    <scope>NUCLEOTIDE SEQUENCE</scope>
    <source>
        <strain evidence="11">YMF1.00683</strain>
    </source>
</reference>
<comment type="caution">
    <text evidence="11">The sequence shown here is derived from an EMBL/GenBank/DDBJ whole genome shotgun (WGS) entry which is preliminary data.</text>
</comment>
<evidence type="ECO:0000256" key="4">
    <source>
        <dbReference type="ARBA" id="ARBA00022723"/>
    </source>
</evidence>
<dbReference type="GO" id="GO:0016705">
    <property type="term" value="F:oxidoreductase activity, acting on paired donors, with incorporation or reduction of molecular oxygen"/>
    <property type="evidence" value="ECO:0007669"/>
    <property type="project" value="InterPro"/>
</dbReference>
<evidence type="ECO:0000313" key="12">
    <source>
        <dbReference type="Proteomes" id="UP001163105"/>
    </source>
</evidence>
<evidence type="ECO:0000256" key="10">
    <source>
        <dbReference type="SAM" id="Phobius"/>
    </source>
</evidence>
<dbReference type="FunFam" id="1.10.630.10:FF:000047">
    <property type="entry name" value="Cytochrome P450 monooxygenase"/>
    <property type="match status" value="1"/>
</dbReference>
<organism evidence="11 12">
    <name type="scientific">Purpureocillium lavendulum</name>
    <dbReference type="NCBI Taxonomy" id="1247861"/>
    <lineage>
        <taxon>Eukaryota</taxon>
        <taxon>Fungi</taxon>
        <taxon>Dikarya</taxon>
        <taxon>Ascomycota</taxon>
        <taxon>Pezizomycotina</taxon>
        <taxon>Sordariomycetes</taxon>
        <taxon>Hypocreomycetidae</taxon>
        <taxon>Hypocreales</taxon>
        <taxon>Ophiocordycipitaceae</taxon>
        <taxon>Purpureocillium</taxon>
    </lineage>
</organism>
<dbReference type="InterPro" id="IPR002401">
    <property type="entry name" value="Cyt_P450_E_grp-I"/>
</dbReference>
<evidence type="ECO:0000256" key="7">
    <source>
        <dbReference type="ARBA" id="ARBA00023033"/>
    </source>
</evidence>
<dbReference type="InterPro" id="IPR050121">
    <property type="entry name" value="Cytochrome_P450_monoxygenase"/>
</dbReference>
<keyword evidence="12" id="KW-1185">Reference proteome</keyword>
<dbReference type="EMBL" id="JAQHRD010000004">
    <property type="protein sequence ID" value="KAJ6441498.1"/>
    <property type="molecule type" value="Genomic_DNA"/>
</dbReference>
<dbReference type="GO" id="GO:0004497">
    <property type="term" value="F:monooxygenase activity"/>
    <property type="evidence" value="ECO:0007669"/>
    <property type="project" value="UniProtKB-KW"/>
</dbReference>
<evidence type="ECO:0000256" key="8">
    <source>
        <dbReference type="PIRSR" id="PIRSR602401-1"/>
    </source>
</evidence>
<keyword evidence="6 8" id="KW-0408">Iron</keyword>
<keyword evidence="3 8" id="KW-0349">Heme</keyword>
<accession>A0AB34FRP2</accession>
<feature type="binding site" description="axial binding residue" evidence="8">
    <location>
        <position position="456"/>
    </location>
    <ligand>
        <name>heme</name>
        <dbReference type="ChEBI" id="CHEBI:30413"/>
    </ligand>
    <ligandPart>
        <name>Fe</name>
        <dbReference type="ChEBI" id="CHEBI:18248"/>
    </ligandPart>
</feature>
<sequence length="516" mass="59153">MNSILADVAEVLRRPTFTGVGIATGYIFAFSLLYLYLRALYLVFFHPLSRVPGPKYAACSRLPYVRNQLRGDLVKWIHSLHEQYGEVVRIAPDEVSFISNVWQDIYGAHNGEKAAKGAYLKDRRWFASPYNNTWSILQADAEAHPRMRKMIAPAFSDKVLREQESMVQDYVELFILRLHEQADGESKGLVDMVKWFNFFTFDIIADMTFGESFNCLRDSDYHPWVRMLFKSVRAISLNSAIRRYPFFQAIVKRLAPKNLLEQRRQFNQFVFDKVGERLASDSSHPDLMSHIKKFKDEPKGMNRDEIDSNANILLVAGSETTATLLSGCTFMLLSNPDKLEKLTKEIRETFTHPSEVTIKAVSNMPYLHAVLSEALRIYPPSPAGFMRIVPESGDTIGGHWIPGGTSVSISQWPANHSEKNFTMPFSFMPERFLGDPRFENDNSAVLNPFSAGPRNCLGKSLANVEMRLLMVRLLLDFDLELLDPAQKWLDQKSFTLWEKQPLMVRLKENEIFEVLE</sequence>
<dbReference type="CDD" id="cd11058">
    <property type="entry name" value="CYP60B-like"/>
    <property type="match status" value="1"/>
</dbReference>
<gene>
    <name evidence="11" type="ORF">O9K51_05049</name>
</gene>
<dbReference type="InterPro" id="IPR001128">
    <property type="entry name" value="Cyt_P450"/>
</dbReference>
<evidence type="ECO:0000256" key="1">
    <source>
        <dbReference type="ARBA" id="ARBA00001971"/>
    </source>
</evidence>
<comment type="similarity">
    <text evidence="2 9">Belongs to the cytochrome P450 family.</text>
</comment>
<keyword evidence="4 8" id="KW-0479">Metal-binding</keyword>
<dbReference type="PRINTS" id="PR00463">
    <property type="entry name" value="EP450I"/>
</dbReference>
<keyword evidence="10" id="KW-0472">Membrane</keyword>
<dbReference type="Gene3D" id="1.10.630.10">
    <property type="entry name" value="Cytochrome P450"/>
    <property type="match status" value="1"/>
</dbReference>
<evidence type="ECO:0000256" key="5">
    <source>
        <dbReference type="ARBA" id="ARBA00023002"/>
    </source>
</evidence>
<dbReference type="PRINTS" id="PR00385">
    <property type="entry name" value="P450"/>
</dbReference>
<protein>
    <submittedName>
        <fullName evidence="11">Isotrichodermin C-15 hydroxylase</fullName>
    </submittedName>
</protein>
<dbReference type="AlphaFoldDB" id="A0AB34FRP2"/>
<evidence type="ECO:0000256" key="6">
    <source>
        <dbReference type="ARBA" id="ARBA00023004"/>
    </source>
</evidence>
<keyword evidence="7 9" id="KW-0503">Monooxygenase</keyword>